<reference evidence="2" key="2">
    <citation type="submission" date="2020-10" db="EMBL/GenBank/DDBJ databases">
        <title>Enrichment of novel Verrucomicrobia, Bacteroidetes and Krumholzibacteria in an oxygen-limited, methane- and iron-fed bioreactor inoculated with Bothnian Sea sediments.</title>
        <authorList>
            <person name="Martins P.D."/>
            <person name="de Jong A."/>
            <person name="Lenstra W.K."/>
            <person name="van Helmond N.A.G.M."/>
            <person name="Slomp C.P."/>
            <person name="Jetten M.S.M."/>
            <person name="Welte C.U."/>
            <person name="Rasigraf O."/>
        </authorList>
    </citation>
    <scope>NUCLEOTIDE SEQUENCE</scope>
    <source>
        <strain evidence="2">MAG47</strain>
    </source>
</reference>
<organism evidence="2 3">
    <name type="scientific">Brucella anthropi</name>
    <name type="common">Ochrobactrum anthropi</name>
    <dbReference type="NCBI Taxonomy" id="529"/>
    <lineage>
        <taxon>Bacteria</taxon>
        <taxon>Pseudomonadati</taxon>
        <taxon>Pseudomonadota</taxon>
        <taxon>Alphaproteobacteria</taxon>
        <taxon>Hyphomicrobiales</taxon>
        <taxon>Brucellaceae</taxon>
        <taxon>Brucella/Ochrobactrum group</taxon>
        <taxon>Brucella</taxon>
    </lineage>
</organism>
<sequence>MRNYGSILATISSVFIGGWLCTHSANANSFDEAWKKTEQTNRNIPDLNSVKDLSRFWYYRAHVMKYCRASYRFDTDVITIAPRAASCCQNSGYMEKISEITSLAAEVPWLPTTGKLFNEKMMARIVDKVIGLPIDARKSLLKDQVQSNAVSFFTQCFSLIER</sequence>
<feature type="chain" id="PRO_5034459110" evidence="1">
    <location>
        <begin position="28"/>
        <end position="162"/>
    </location>
</feature>
<evidence type="ECO:0000313" key="2">
    <source>
        <dbReference type="EMBL" id="MBE0559911.1"/>
    </source>
</evidence>
<accession>A0A8I0N1F4</accession>
<dbReference type="EMBL" id="JACZKO010000011">
    <property type="protein sequence ID" value="MBE0559911.1"/>
    <property type="molecule type" value="Genomic_DNA"/>
</dbReference>
<keyword evidence="1" id="KW-0732">Signal</keyword>
<proteinExistence type="predicted"/>
<reference evidence="2" key="1">
    <citation type="submission" date="2020-09" db="EMBL/GenBank/DDBJ databases">
        <authorList>
            <person name="Dalcin Martins P."/>
        </authorList>
    </citation>
    <scope>NUCLEOTIDE SEQUENCE</scope>
    <source>
        <strain evidence="2">MAG47</strain>
    </source>
</reference>
<comment type="caution">
    <text evidence="2">The sequence shown here is derived from an EMBL/GenBank/DDBJ whole genome shotgun (WGS) entry which is preliminary data.</text>
</comment>
<name>A0A8I0N1F4_BRUAN</name>
<dbReference type="AlphaFoldDB" id="A0A8I0N1F4"/>
<gene>
    <name evidence="2" type="ORF">IH622_03635</name>
</gene>
<evidence type="ECO:0000313" key="3">
    <source>
        <dbReference type="Proteomes" id="UP000642265"/>
    </source>
</evidence>
<evidence type="ECO:0000256" key="1">
    <source>
        <dbReference type="SAM" id="SignalP"/>
    </source>
</evidence>
<protein>
    <submittedName>
        <fullName evidence="2">Uncharacterized protein</fullName>
    </submittedName>
</protein>
<feature type="signal peptide" evidence="1">
    <location>
        <begin position="1"/>
        <end position="27"/>
    </location>
</feature>
<dbReference type="Proteomes" id="UP000642265">
    <property type="component" value="Unassembled WGS sequence"/>
</dbReference>